<keyword evidence="1" id="KW-0812">Transmembrane</keyword>
<accession>A0A6L3SRG8</accession>
<name>A0A6L3SRG8_9HYPH</name>
<evidence type="ECO:0000256" key="1">
    <source>
        <dbReference type="SAM" id="Phobius"/>
    </source>
</evidence>
<feature type="transmembrane region" description="Helical" evidence="1">
    <location>
        <begin position="34"/>
        <end position="53"/>
    </location>
</feature>
<organism evidence="2 3">
    <name type="scientific">Methylobacterium soli</name>
    <dbReference type="NCBI Taxonomy" id="553447"/>
    <lineage>
        <taxon>Bacteria</taxon>
        <taxon>Pseudomonadati</taxon>
        <taxon>Pseudomonadota</taxon>
        <taxon>Alphaproteobacteria</taxon>
        <taxon>Hyphomicrobiales</taxon>
        <taxon>Methylobacteriaceae</taxon>
        <taxon>Methylobacterium</taxon>
    </lineage>
</organism>
<dbReference type="AlphaFoldDB" id="A0A6L3SRG8"/>
<protein>
    <submittedName>
        <fullName evidence="2">Uncharacterized protein</fullName>
    </submittedName>
</protein>
<dbReference type="RefSeq" id="WP_151004148.1">
    <property type="nucleotide sequence ID" value="NZ_BPQY01000293.1"/>
</dbReference>
<evidence type="ECO:0000313" key="3">
    <source>
        <dbReference type="Proteomes" id="UP000474159"/>
    </source>
</evidence>
<evidence type="ECO:0000313" key="2">
    <source>
        <dbReference type="EMBL" id="KAB1073531.1"/>
    </source>
</evidence>
<dbReference type="Proteomes" id="UP000474159">
    <property type="component" value="Unassembled WGS sequence"/>
</dbReference>
<dbReference type="OrthoDB" id="8006202at2"/>
<keyword evidence="1" id="KW-1133">Transmembrane helix</keyword>
<keyword evidence="3" id="KW-1185">Reference proteome</keyword>
<dbReference type="EMBL" id="VZZK01000042">
    <property type="protein sequence ID" value="KAB1073531.1"/>
    <property type="molecule type" value="Genomic_DNA"/>
</dbReference>
<comment type="caution">
    <text evidence="2">The sequence shown here is derived from an EMBL/GenBank/DDBJ whole genome shotgun (WGS) entry which is preliminary data.</text>
</comment>
<sequence>MSMALSIPAIEAATFTMGCALIHAQRRHAERITGLLMVMLYAAAMVLALEWSLQRAVAEPRVIDLSAAFTGISE</sequence>
<proteinExistence type="predicted"/>
<reference evidence="2 3" key="1">
    <citation type="submission" date="2019-09" db="EMBL/GenBank/DDBJ databases">
        <title>YIM 48816 draft genome.</title>
        <authorList>
            <person name="Jiang L."/>
        </authorList>
    </citation>
    <scope>NUCLEOTIDE SEQUENCE [LARGE SCALE GENOMIC DNA]</scope>
    <source>
        <strain evidence="2 3">YIM 48816</strain>
    </source>
</reference>
<keyword evidence="1" id="KW-0472">Membrane</keyword>
<gene>
    <name evidence="2" type="ORF">F6X53_26870</name>
</gene>